<name>A0ABN8SBK5_9CNID</name>
<reference evidence="2 3" key="1">
    <citation type="submission" date="2022-05" db="EMBL/GenBank/DDBJ databases">
        <authorList>
            <consortium name="Genoscope - CEA"/>
            <person name="William W."/>
        </authorList>
    </citation>
    <scope>NUCLEOTIDE SEQUENCE [LARGE SCALE GENOMIC DNA]</scope>
</reference>
<accession>A0ABN8SBK5</accession>
<gene>
    <name evidence="2" type="ORF">PEVE_00018914</name>
</gene>
<proteinExistence type="predicted"/>
<organism evidence="2 3">
    <name type="scientific">Porites evermanni</name>
    <dbReference type="NCBI Taxonomy" id="104178"/>
    <lineage>
        <taxon>Eukaryota</taxon>
        <taxon>Metazoa</taxon>
        <taxon>Cnidaria</taxon>
        <taxon>Anthozoa</taxon>
        <taxon>Hexacorallia</taxon>
        <taxon>Scleractinia</taxon>
        <taxon>Fungiina</taxon>
        <taxon>Poritidae</taxon>
        <taxon>Porites</taxon>
    </lineage>
</organism>
<comment type="caution">
    <text evidence="2">The sequence shown here is derived from an EMBL/GenBank/DDBJ whole genome shotgun (WGS) entry which is preliminary data.</text>
</comment>
<evidence type="ECO:0000313" key="2">
    <source>
        <dbReference type="EMBL" id="CAH3188919.1"/>
    </source>
</evidence>
<feature type="compositionally biased region" description="Polar residues" evidence="1">
    <location>
        <begin position="22"/>
        <end position="32"/>
    </location>
</feature>
<keyword evidence="3" id="KW-1185">Reference proteome</keyword>
<protein>
    <submittedName>
        <fullName evidence="2">Uncharacterized protein</fullName>
    </submittedName>
</protein>
<evidence type="ECO:0000256" key="1">
    <source>
        <dbReference type="SAM" id="MobiDB-lite"/>
    </source>
</evidence>
<evidence type="ECO:0000313" key="3">
    <source>
        <dbReference type="Proteomes" id="UP001159427"/>
    </source>
</evidence>
<feature type="region of interest" description="Disordered" evidence="1">
    <location>
        <begin position="20"/>
        <end position="95"/>
    </location>
</feature>
<dbReference type="Proteomes" id="UP001159427">
    <property type="component" value="Unassembled WGS sequence"/>
</dbReference>
<feature type="non-terminal residue" evidence="2">
    <location>
        <position position="121"/>
    </location>
</feature>
<dbReference type="EMBL" id="CALNXI010002560">
    <property type="protein sequence ID" value="CAH3188919.1"/>
    <property type="molecule type" value="Genomic_DNA"/>
</dbReference>
<sequence>MCLFIVCEAKFTIGESRIISHANDTQAQQVTPNPRPGRFSTETPLERERRLQIQREQRRRRSQQETAQTAEQKVHRLAQRRQRRQQETEEQEIGIRGIMIVHYPKPIPADICRSKSAKFQL</sequence>
<feature type="compositionally biased region" description="Basic and acidic residues" evidence="1">
    <location>
        <begin position="44"/>
        <end position="56"/>
    </location>
</feature>